<organism evidence="4 5">
    <name type="scientific">Thermomonospora curvata (strain ATCC 19995 / DSM 43183 / JCM 3096 / KCTC 9072 / NBRC 15933 / NCIMB 10081 / Henssen B9)</name>
    <dbReference type="NCBI Taxonomy" id="471852"/>
    <lineage>
        <taxon>Bacteria</taxon>
        <taxon>Bacillati</taxon>
        <taxon>Actinomycetota</taxon>
        <taxon>Actinomycetes</taxon>
        <taxon>Streptosporangiales</taxon>
        <taxon>Thermomonosporaceae</taxon>
        <taxon>Thermomonospora</taxon>
    </lineage>
</organism>
<evidence type="ECO:0000313" key="4">
    <source>
        <dbReference type="EMBL" id="ACY99725.1"/>
    </source>
</evidence>
<accession>D1A272</accession>
<dbReference type="Proteomes" id="UP000001918">
    <property type="component" value="Chromosome"/>
</dbReference>
<dbReference type="EMBL" id="CP001738">
    <property type="protein sequence ID" value="ACY99725.1"/>
    <property type="molecule type" value="Genomic_DNA"/>
</dbReference>
<keyword evidence="5" id="KW-1185">Reference proteome</keyword>
<evidence type="ECO:0000256" key="1">
    <source>
        <dbReference type="PROSITE-ProRule" id="PRU00285"/>
    </source>
</evidence>
<dbReference type="InterPro" id="IPR031107">
    <property type="entry name" value="Small_HSP"/>
</dbReference>
<dbReference type="PROSITE" id="PS01031">
    <property type="entry name" value="SHSP"/>
    <property type="match status" value="1"/>
</dbReference>
<dbReference type="HOGENOM" id="CLU_046737_9_0_11"/>
<dbReference type="STRING" id="471852.Tcur_4198"/>
<dbReference type="Gene3D" id="2.60.40.790">
    <property type="match status" value="1"/>
</dbReference>
<dbReference type="InterPro" id="IPR008978">
    <property type="entry name" value="HSP20-like_chaperone"/>
</dbReference>
<keyword evidence="4" id="KW-0346">Stress response</keyword>
<dbReference type="CDD" id="cd06464">
    <property type="entry name" value="ACD_sHsps-like"/>
    <property type="match status" value="1"/>
</dbReference>
<feature type="domain" description="SHSP" evidence="3">
    <location>
        <begin position="45"/>
        <end position="152"/>
    </location>
</feature>
<dbReference type="eggNOG" id="COG0071">
    <property type="taxonomic scope" value="Bacteria"/>
</dbReference>
<dbReference type="RefSeq" id="WP_012854508.1">
    <property type="nucleotide sequence ID" value="NC_013510.1"/>
</dbReference>
<dbReference type="SUPFAM" id="SSF49764">
    <property type="entry name" value="HSP20-like chaperones"/>
    <property type="match status" value="1"/>
</dbReference>
<protein>
    <submittedName>
        <fullName evidence="4">Heat shock protein Hsp20</fullName>
    </submittedName>
</protein>
<dbReference type="AlphaFoldDB" id="D1A272"/>
<gene>
    <name evidence="4" type="ordered locus">Tcur_4198</name>
</gene>
<dbReference type="Pfam" id="PF00011">
    <property type="entry name" value="HSP20"/>
    <property type="match status" value="1"/>
</dbReference>
<name>D1A272_THECD</name>
<proteinExistence type="inferred from homology"/>
<evidence type="ECO:0000256" key="2">
    <source>
        <dbReference type="RuleBase" id="RU003616"/>
    </source>
</evidence>
<reference evidence="4 5" key="1">
    <citation type="journal article" date="2011" name="Stand. Genomic Sci.">
        <title>Complete genome sequence of Thermomonospora curvata type strain (B9).</title>
        <authorList>
            <person name="Chertkov O."/>
            <person name="Sikorski J."/>
            <person name="Nolan M."/>
            <person name="Lapidus A."/>
            <person name="Lucas S."/>
            <person name="Del Rio T.G."/>
            <person name="Tice H."/>
            <person name="Cheng J.F."/>
            <person name="Goodwin L."/>
            <person name="Pitluck S."/>
            <person name="Liolios K."/>
            <person name="Ivanova N."/>
            <person name="Mavromatis K."/>
            <person name="Mikhailova N."/>
            <person name="Ovchinnikova G."/>
            <person name="Pati A."/>
            <person name="Chen A."/>
            <person name="Palaniappan K."/>
            <person name="Djao O.D."/>
            <person name="Land M."/>
            <person name="Hauser L."/>
            <person name="Chang Y.J."/>
            <person name="Jeffries C.D."/>
            <person name="Brettin T."/>
            <person name="Han C."/>
            <person name="Detter J.C."/>
            <person name="Rohde M."/>
            <person name="Goker M."/>
            <person name="Woyke T."/>
            <person name="Bristow J."/>
            <person name="Eisen J.A."/>
            <person name="Markowitz V."/>
            <person name="Hugenholtz P."/>
            <person name="Klenk H.P."/>
            <person name="Kyrpides N.C."/>
        </authorList>
    </citation>
    <scope>NUCLEOTIDE SEQUENCE [LARGE SCALE GENOMIC DNA]</scope>
    <source>
        <strain evidence="5">ATCC 19995 / DSM 43183 / JCM 3096 / KCTC 9072 / NBRC 15933 / NCIMB 10081 / Henssen B9</strain>
    </source>
</reference>
<dbReference type="InterPro" id="IPR002068">
    <property type="entry name" value="A-crystallin/Hsp20_dom"/>
</dbReference>
<evidence type="ECO:0000259" key="3">
    <source>
        <dbReference type="PROSITE" id="PS01031"/>
    </source>
</evidence>
<dbReference type="PANTHER" id="PTHR11527">
    <property type="entry name" value="HEAT-SHOCK PROTEIN 20 FAMILY MEMBER"/>
    <property type="match status" value="1"/>
</dbReference>
<evidence type="ECO:0000313" key="5">
    <source>
        <dbReference type="Proteomes" id="UP000001918"/>
    </source>
</evidence>
<sequence length="152" mass="17299">MALPTRRHRGLEQWTPWAGRSWDPFSDFQQLWDQMGRFFATTAPEVEAGTWRPLAETEETDDAYVVRAELPGFSRDDVQVEITGNELRISGEAKEEEHGKVLRQRTGKFMYHSTLPADADVDKVDGELVDGVLTVRVPKIEQSKSRRIALKG</sequence>
<dbReference type="KEGG" id="tcu:Tcur_4198"/>
<comment type="similarity">
    <text evidence="1 2">Belongs to the small heat shock protein (HSP20) family.</text>
</comment>